<dbReference type="Proteomes" id="UP000074294">
    <property type="component" value="Unassembled WGS sequence"/>
</dbReference>
<dbReference type="InterPro" id="IPR005475">
    <property type="entry name" value="Transketolase-like_Pyr-bd"/>
</dbReference>
<organism evidence="5 6">
    <name type="scientific">Hadarchaeum yellowstonense</name>
    <dbReference type="NCBI Taxonomy" id="1776334"/>
    <lineage>
        <taxon>Archaea</taxon>
        <taxon>Methanobacteriati</taxon>
        <taxon>Candidatus Hadarchaeota</taxon>
        <taxon>Candidatus Hadarchaeia</taxon>
        <taxon>Candidatus Hadarchaeales</taxon>
        <taxon>Candidatus Hadarchaeaceae</taxon>
        <taxon>Candidatus Hadarchaeum</taxon>
    </lineage>
</organism>
<accession>A0A147JXJ0</accession>
<feature type="domain" description="Transketolase-like pyrimidine-binding" evidence="4">
    <location>
        <begin position="4"/>
        <end position="179"/>
    </location>
</feature>
<dbReference type="STRING" id="1776334.APZ16_00220"/>
<dbReference type="Gene3D" id="3.40.50.920">
    <property type="match status" value="1"/>
</dbReference>
<gene>
    <name evidence="5" type="ORF">APZ16_00220</name>
</gene>
<dbReference type="NCBIfam" id="NF006667">
    <property type="entry name" value="PRK09212.1"/>
    <property type="match status" value="1"/>
</dbReference>
<dbReference type="SUPFAM" id="SSF52922">
    <property type="entry name" value="TK C-terminal domain-like"/>
    <property type="match status" value="1"/>
</dbReference>
<dbReference type="Pfam" id="PF02779">
    <property type="entry name" value="Transket_pyr"/>
    <property type="match status" value="1"/>
</dbReference>
<name>A0A147JXJ0_HADYE</name>
<evidence type="ECO:0000313" key="6">
    <source>
        <dbReference type="Proteomes" id="UP000074294"/>
    </source>
</evidence>
<dbReference type="PANTHER" id="PTHR43257">
    <property type="entry name" value="PYRUVATE DEHYDROGENASE E1 COMPONENT BETA SUBUNIT"/>
    <property type="match status" value="1"/>
</dbReference>
<proteinExistence type="predicted"/>
<dbReference type="SUPFAM" id="SSF52518">
    <property type="entry name" value="Thiamin diphosphate-binding fold (THDP-binding)"/>
    <property type="match status" value="1"/>
</dbReference>
<comment type="cofactor">
    <cofactor evidence="1">
        <name>thiamine diphosphate</name>
        <dbReference type="ChEBI" id="CHEBI:58937"/>
    </cofactor>
</comment>
<evidence type="ECO:0000256" key="3">
    <source>
        <dbReference type="ARBA" id="ARBA00023052"/>
    </source>
</evidence>
<dbReference type="EMBL" id="LQMQ01000025">
    <property type="protein sequence ID" value="KUO41296.1"/>
    <property type="molecule type" value="Genomic_DNA"/>
</dbReference>
<dbReference type="Gene3D" id="3.40.50.970">
    <property type="match status" value="1"/>
</dbReference>
<dbReference type="Pfam" id="PF02780">
    <property type="entry name" value="Transketolase_C"/>
    <property type="match status" value="1"/>
</dbReference>
<dbReference type="FunFam" id="3.40.50.970:FF:000001">
    <property type="entry name" value="Pyruvate dehydrogenase E1 beta subunit"/>
    <property type="match status" value="1"/>
</dbReference>
<dbReference type="GO" id="GO:0016491">
    <property type="term" value="F:oxidoreductase activity"/>
    <property type="evidence" value="ECO:0007669"/>
    <property type="project" value="UniProtKB-KW"/>
</dbReference>
<dbReference type="CDD" id="cd07036">
    <property type="entry name" value="TPP_PYR_E1-PDHc-beta_like"/>
    <property type="match status" value="1"/>
</dbReference>
<dbReference type="AlphaFoldDB" id="A0A147JXJ0"/>
<evidence type="ECO:0000259" key="4">
    <source>
        <dbReference type="SMART" id="SM00861"/>
    </source>
</evidence>
<dbReference type="GO" id="GO:0044272">
    <property type="term" value="P:sulfur compound biosynthetic process"/>
    <property type="evidence" value="ECO:0007669"/>
    <property type="project" value="UniProtKB-ARBA"/>
</dbReference>
<protein>
    <recommendedName>
        <fullName evidence="4">Transketolase-like pyrimidine-binding domain-containing protein</fullName>
    </recommendedName>
</protein>
<evidence type="ECO:0000256" key="2">
    <source>
        <dbReference type="ARBA" id="ARBA00023002"/>
    </source>
</evidence>
<keyword evidence="3" id="KW-0786">Thiamine pyrophosphate</keyword>
<dbReference type="GO" id="GO:0006082">
    <property type="term" value="P:organic acid metabolic process"/>
    <property type="evidence" value="ECO:0007669"/>
    <property type="project" value="UniProtKB-ARBA"/>
</dbReference>
<sequence length="325" mass="35775">MKEITMRDAIREALWEEMERDPNVFLIGEDIGTLGNIFGITTNFIKKFGKERVRDTPLSESAIIGCAIGAAMTGMRPVAEIMYMDFMGCCFDTICNQAAKIRFMSGGKVSVPMVIRTNCGAGFQAAAQHSQSWEAIFMHVPGIKIAIPSTPYDAKGLLKTAIRGDDPVLFLEHKMLYFTKGFIPDEEYLIPFGKADVKREGKDVTIVATLAVIPKAIRAADILAKEGIDAEVIDPRTLVPLDKQTIINSVKKTGRVVIVTEENKRGASSAEIASIIAEEAWNWLKAPIKRIGAPNTPVPFSPPLENYYIPNEEKIINAVKEILST</sequence>
<dbReference type="InterPro" id="IPR029061">
    <property type="entry name" value="THDP-binding"/>
</dbReference>
<reference evidence="5 6" key="1">
    <citation type="journal article" date="2016" name="Nat. Microbiol.">
        <title>Genomic inference of the metabolism of cosmopolitan subsurface Archaea, Hadesarchaea.</title>
        <authorList>
            <person name="Baker B.J."/>
            <person name="Saw J.H."/>
            <person name="Lind A.E."/>
            <person name="Lazar C.S."/>
            <person name="Hinrichs K.-U."/>
            <person name="Teske A.P."/>
            <person name="Ettema T.J."/>
        </authorList>
    </citation>
    <scope>NUCLEOTIDE SEQUENCE [LARGE SCALE GENOMIC DNA]</scope>
</reference>
<dbReference type="FunFam" id="3.40.50.920:FF:000001">
    <property type="entry name" value="Pyruvate dehydrogenase E1 beta subunit"/>
    <property type="match status" value="1"/>
</dbReference>
<evidence type="ECO:0000256" key="1">
    <source>
        <dbReference type="ARBA" id="ARBA00001964"/>
    </source>
</evidence>
<dbReference type="PANTHER" id="PTHR43257:SF2">
    <property type="entry name" value="PYRUVATE DEHYDROGENASE E1 COMPONENT SUBUNIT BETA"/>
    <property type="match status" value="1"/>
</dbReference>
<dbReference type="SMART" id="SM00861">
    <property type="entry name" value="Transket_pyr"/>
    <property type="match status" value="1"/>
</dbReference>
<evidence type="ECO:0000313" key="5">
    <source>
        <dbReference type="EMBL" id="KUO41296.1"/>
    </source>
</evidence>
<dbReference type="InterPro" id="IPR009014">
    <property type="entry name" value="Transketo_C/PFOR_II"/>
</dbReference>
<dbReference type="InterPro" id="IPR033248">
    <property type="entry name" value="Transketolase_C"/>
</dbReference>
<comment type="caution">
    <text evidence="5">The sequence shown here is derived from an EMBL/GenBank/DDBJ whole genome shotgun (WGS) entry which is preliminary data.</text>
</comment>
<keyword evidence="2" id="KW-0560">Oxidoreductase</keyword>